<evidence type="ECO:0000256" key="1">
    <source>
        <dbReference type="ARBA" id="ARBA00004496"/>
    </source>
</evidence>
<evidence type="ECO:0000256" key="4">
    <source>
        <dbReference type="ARBA" id="ARBA00023125"/>
    </source>
</evidence>
<keyword evidence="6" id="KW-0804">Transcription</keyword>
<keyword evidence="3" id="KW-0805">Transcription regulation</keyword>
<dbReference type="EMBL" id="DXFP01000053">
    <property type="protein sequence ID" value="HIX02231.1"/>
    <property type="molecule type" value="Genomic_DNA"/>
</dbReference>
<dbReference type="GO" id="GO:0005737">
    <property type="term" value="C:cytoplasm"/>
    <property type="evidence" value="ECO:0007669"/>
    <property type="project" value="UniProtKB-SubCell"/>
</dbReference>
<dbReference type="PIRSF" id="PIRSF002599">
    <property type="entry name" value="Cold_shock_A"/>
    <property type="match status" value="1"/>
</dbReference>
<dbReference type="InterPro" id="IPR012156">
    <property type="entry name" value="Cold_shock_CspA"/>
</dbReference>
<evidence type="ECO:0000256" key="2">
    <source>
        <dbReference type="ARBA" id="ARBA00022490"/>
    </source>
</evidence>
<dbReference type="InterPro" id="IPR019844">
    <property type="entry name" value="CSD_CS"/>
</dbReference>
<organism evidence="9 10">
    <name type="scientific">Candidatus Ligilactobacillus excrementigallinarum</name>
    <dbReference type="NCBI Taxonomy" id="2838641"/>
    <lineage>
        <taxon>Bacteria</taxon>
        <taxon>Bacillati</taxon>
        <taxon>Bacillota</taxon>
        <taxon>Bacilli</taxon>
        <taxon>Lactobacillales</taxon>
        <taxon>Lactobacillaceae</taxon>
        <taxon>Ligilactobacillus</taxon>
    </lineage>
</organism>
<evidence type="ECO:0000256" key="5">
    <source>
        <dbReference type="ARBA" id="ARBA00023159"/>
    </source>
</evidence>
<name>A0A9D2AAF2_9LACO</name>
<accession>A0A9D2AAF2</accession>
<comment type="subcellular location">
    <subcellularLocation>
        <location evidence="1 7">Cytoplasm</location>
    </subcellularLocation>
</comment>
<dbReference type="Pfam" id="PF00313">
    <property type="entry name" value="CSD"/>
    <property type="match status" value="1"/>
</dbReference>
<dbReference type="PROSITE" id="PS51857">
    <property type="entry name" value="CSD_2"/>
    <property type="match status" value="1"/>
</dbReference>
<protein>
    <submittedName>
        <fullName evidence="9">Cold-shock protein</fullName>
    </submittedName>
</protein>
<reference evidence="9" key="1">
    <citation type="journal article" date="2021" name="PeerJ">
        <title>Extensive microbial diversity within the chicken gut microbiome revealed by metagenomics and culture.</title>
        <authorList>
            <person name="Gilroy R."/>
            <person name="Ravi A."/>
            <person name="Getino M."/>
            <person name="Pursley I."/>
            <person name="Horton D.L."/>
            <person name="Alikhan N.F."/>
            <person name="Baker D."/>
            <person name="Gharbi K."/>
            <person name="Hall N."/>
            <person name="Watson M."/>
            <person name="Adriaenssens E.M."/>
            <person name="Foster-Nyarko E."/>
            <person name="Jarju S."/>
            <person name="Secka A."/>
            <person name="Antonio M."/>
            <person name="Oren A."/>
            <person name="Chaudhuri R.R."/>
            <person name="La Ragione R."/>
            <person name="Hildebrand F."/>
            <person name="Pallen M.J."/>
        </authorList>
    </citation>
    <scope>NUCLEOTIDE SEQUENCE</scope>
    <source>
        <strain evidence="9">6627</strain>
    </source>
</reference>
<evidence type="ECO:0000256" key="3">
    <source>
        <dbReference type="ARBA" id="ARBA00023015"/>
    </source>
</evidence>
<dbReference type="PANTHER" id="PTHR46565">
    <property type="entry name" value="COLD SHOCK DOMAIN PROTEIN 2"/>
    <property type="match status" value="1"/>
</dbReference>
<dbReference type="PRINTS" id="PR00050">
    <property type="entry name" value="COLDSHOCK"/>
</dbReference>
<feature type="domain" description="CSD" evidence="8">
    <location>
        <begin position="1"/>
        <end position="66"/>
    </location>
</feature>
<evidence type="ECO:0000256" key="6">
    <source>
        <dbReference type="ARBA" id="ARBA00023163"/>
    </source>
</evidence>
<dbReference type="InterPro" id="IPR012340">
    <property type="entry name" value="NA-bd_OB-fold"/>
</dbReference>
<sequence length="68" mass="7651">MLQGTVHKFDKQKGFGFITPDGEKQDLFVHFSAINTLGFKTLNEGQRVEFVEVEGKRGMQASDVHPLN</sequence>
<keyword evidence="5" id="KW-0010">Activator</keyword>
<dbReference type="SUPFAM" id="SSF50249">
    <property type="entry name" value="Nucleic acid-binding proteins"/>
    <property type="match status" value="1"/>
</dbReference>
<evidence type="ECO:0000256" key="7">
    <source>
        <dbReference type="RuleBase" id="RU000408"/>
    </source>
</evidence>
<evidence type="ECO:0000313" key="9">
    <source>
        <dbReference type="EMBL" id="HIX02231.1"/>
    </source>
</evidence>
<dbReference type="GO" id="GO:0003677">
    <property type="term" value="F:DNA binding"/>
    <property type="evidence" value="ECO:0007669"/>
    <property type="project" value="UniProtKB-KW"/>
</dbReference>
<evidence type="ECO:0000313" key="10">
    <source>
        <dbReference type="Proteomes" id="UP000823963"/>
    </source>
</evidence>
<evidence type="ECO:0000259" key="8">
    <source>
        <dbReference type="PROSITE" id="PS51857"/>
    </source>
</evidence>
<dbReference type="Gene3D" id="2.40.50.140">
    <property type="entry name" value="Nucleic acid-binding proteins"/>
    <property type="match status" value="1"/>
</dbReference>
<keyword evidence="4" id="KW-0238">DNA-binding</keyword>
<dbReference type="CDD" id="cd04458">
    <property type="entry name" value="CSP_CDS"/>
    <property type="match status" value="1"/>
</dbReference>
<dbReference type="InterPro" id="IPR002059">
    <property type="entry name" value="CSP_DNA-bd"/>
</dbReference>
<dbReference type="Proteomes" id="UP000823963">
    <property type="component" value="Unassembled WGS sequence"/>
</dbReference>
<dbReference type="AlphaFoldDB" id="A0A9D2AAF2"/>
<dbReference type="SMART" id="SM00357">
    <property type="entry name" value="CSP"/>
    <property type="match status" value="1"/>
</dbReference>
<dbReference type="PROSITE" id="PS00352">
    <property type="entry name" value="CSD_1"/>
    <property type="match status" value="1"/>
</dbReference>
<proteinExistence type="predicted"/>
<gene>
    <name evidence="9" type="ORF">H9861_05705</name>
</gene>
<reference evidence="9" key="2">
    <citation type="submission" date="2021-04" db="EMBL/GenBank/DDBJ databases">
        <authorList>
            <person name="Gilroy R."/>
        </authorList>
    </citation>
    <scope>NUCLEOTIDE SEQUENCE</scope>
    <source>
        <strain evidence="9">6627</strain>
    </source>
</reference>
<keyword evidence="2" id="KW-0963">Cytoplasm</keyword>
<dbReference type="PANTHER" id="PTHR46565:SF20">
    <property type="entry name" value="COLD SHOCK DOMAIN-CONTAINING PROTEIN 4"/>
    <property type="match status" value="1"/>
</dbReference>
<comment type="caution">
    <text evidence="9">The sequence shown here is derived from an EMBL/GenBank/DDBJ whole genome shotgun (WGS) entry which is preliminary data.</text>
</comment>
<dbReference type="InterPro" id="IPR011129">
    <property type="entry name" value="CSD"/>
</dbReference>